<dbReference type="Gene3D" id="3.40.30.10">
    <property type="entry name" value="Glutaredoxin"/>
    <property type="match status" value="1"/>
</dbReference>
<dbReference type="RefSeq" id="WP_160819222.1">
    <property type="nucleotide sequence ID" value="NZ_JBHSXS010000088.1"/>
</dbReference>
<keyword evidence="2" id="KW-1133">Transmembrane helix</keyword>
<feature type="region of interest" description="Disordered" evidence="1">
    <location>
        <begin position="1"/>
        <end position="63"/>
    </location>
</feature>
<dbReference type="SUPFAM" id="SSF52833">
    <property type="entry name" value="Thioredoxin-like"/>
    <property type="match status" value="1"/>
</dbReference>
<dbReference type="EMBL" id="JBHSXS010000088">
    <property type="protein sequence ID" value="MFC6887391.1"/>
    <property type="molecule type" value="Genomic_DNA"/>
</dbReference>
<comment type="caution">
    <text evidence="4">The sequence shown here is derived from an EMBL/GenBank/DDBJ whole genome shotgun (WGS) entry which is preliminary data.</text>
</comment>
<proteinExistence type="predicted"/>
<evidence type="ECO:0000256" key="1">
    <source>
        <dbReference type="SAM" id="MobiDB-lite"/>
    </source>
</evidence>
<dbReference type="InterPro" id="IPR012336">
    <property type="entry name" value="Thioredoxin-like_fold"/>
</dbReference>
<feature type="transmembrane region" description="Helical" evidence="2">
    <location>
        <begin position="71"/>
        <end position="93"/>
    </location>
</feature>
<organism evidence="4 5">
    <name type="scientific">Actinomadura yumaensis</name>
    <dbReference type="NCBI Taxonomy" id="111807"/>
    <lineage>
        <taxon>Bacteria</taxon>
        <taxon>Bacillati</taxon>
        <taxon>Actinomycetota</taxon>
        <taxon>Actinomycetes</taxon>
        <taxon>Streptosporangiales</taxon>
        <taxon>Thermomonosporaceae</taxon>
        <taxon>Actinomadura</taxon>
    </lineage>
</organism>
<name>A0ABW2D3A1_9ACTN</name>
<dbReference type="Pfam" id="PF13462">
    <property type="entry name" value="Thioredoxin_4"/>
    <property type="match status" value="1"/>
</dbReference>
<dbReference type="Proteomes" id="UP001596380">
    <property type="component" value="Unassembled WGS sequence"/>
</dbReference>
<keyword evidence="2" id="KW-0472">Membrane</keyword>
<sequence>MGNPPNTPWPQQPGPPQGPYGPPGNPPGGPPPGGGQPGPPMGPPPPGPYGAQGPQWAPAGPPPPKKGGAGLVIALVAGALVVVLAAVGGIVYAMSGGDDASDADAGPEVELRVGQIAGGAEARPEPDGSLTMVRPGVVRPVVDVYEDFACPHCGAFDRMHDPMLKQLAVAGRAKVVFHPMVVFGESVQPARDNAMRAAAALRCVGDGARWLAYQDAVYRHQPASLETKGYATADLVSYGAPVGLTGDDFAKCVESQRYAPKVAEVSRRYIAGGVQGTPSVRVDGRTLPTTDTGSADALRRAIEAAG</sequence>
<reference evidence="5" key="1">
    <citation type="journal article" date="2019" name="Int. J. Syst. Evol. Microbiol.">
        <title>The Global Catalogue of Microorganisms (GCM) 10K type strain sequencing project: providing services to taxonomists for standard genome sequencing and annotation.</title>
        <authorList>
            <consortium name="The Broad Institute Genomics Platform"/>
            <consortium name="The Broad Institute Genome Sequencing Center for Infectious Disease"/>
            <person name="Wu L."/>
            <person name="Ma J."/>
        </authorList>
    </citation>
    <scope>NUCLEOTIDE SEQUENCE [LARGE SCALE GENOMIC DNA]</scope>
    <source>
        <strain evidence="5">JCM 3369</strain>
    </source>
</reference>
<evidence type="ECO:0000313" key="5">
    <source>
        <dbReference type="Proteomes" id="UP001596380"/>
    </source>
</evidence>
<dbReference type="InterPro" id="IPR036249">
    <property type="entry name" value="Thioredoxin-like_sf"/>
</dbReference>
<evidence type="ECO:0000313" key="4">
    <source>
        <dbReference type="EMBL" id="MFC6887391.1"/>
    </source>
</evidence>
<dbReference type="SUPFAM" id="SSF81995">
    <property type="entry name" value="beta-sandwich domain of Sec23/24"/>
    <property type="match status" value="1"/>
</dbReference>
<gene>
    <name evidence="4" type="ORF">ACFQKB_47040</name>
</gene>
<keyword evidence="2" id="KW-0812">Transmembrane</keyword>
<evidence type="ECO:0000259" key="3">
    <source>
        <dbReference type="Pfam" id="PF13462"/>
    </source>
</evidence>
<protein>
    <submittedName>
        <fullName evidence="4">DsbA family protein</fullName>
    </submittedName>
</protein>
<feature type="compositionally biased region" description="Low complexity" evidence="1">
    <location>
        <begin position="49"/>
        <end position="58"/>
    </location>
</feature>
<accession>A0ABW2D3A1</accession>
<evidence type="ECO:0000256" key="2">
    <source>
        <dbReference type="SAM" id="Phobius"/>
    </source>
</evidence>
<feature type="domain" description="Thioredoxin-like fold" evidence="3">
    <location>
        <begin position="141"/>
        <end position="303"/>
    </location>
</feature>
<feature type="compositionally biased region" description="Pro residues" evidence="1">
    <location>
        <begin position="1"/>
        <end position="48"/>
    </location>
</feature>
<keyword evidence="5" id="KW-1185">Reference proteome</keyword>